<dbReference type="GO" id="GO:0016746">
    <property type="term" value="F:acyltransferase activity"/>
    <property type="evidence" value="ECO:0007669"/>
    <property type="project" value="UniProtKB-KW"/>
</dbReference>
<dbReference type="Pfam" id="PF13508">
    <property type="entry name" value="Acetyltransf_7"/>
    <property type="match status" value="1"/>
</dbReference>
<evidence type="ECO:0000256" key="1">
    <source>
        <dbReference type="ARBA" id="ARBA00022679"/>
    </source>
</evidence>
<comment type="caution">
    <text evidence="4">The sequence shown here is derived from an EMBL/GenBank/DDBJ whole genome shotgun (WGS) entry which is preliminary data.</text>
</comment>
<keyword evidence="5" id="KW-1185">Reference proteome</keyword>
<dbReference type="CDD" id="cd04301">
    <property type="entry name" value="NAT_SF"/>
    <property type="match status" value="1"/>
</dbReference>
<dbReference type="Gene3D" id="3.40.630.30">
    <property type="match status" value="1"/>
</dbReference>
<keyword evidence="2 4" id="KW-0012">Acyltransferase</keyword>
<dbReference type="PANTHER" id="PTHR43626:SF4">
    <property type="entry name" value="GCN5-RELATED N-ACETYLTRANSFERASE 2, CHLOROPLASTIC"/>
    <property type="match status" value="1"/>
</dbReference>
<reference evidence="4 5" key="1">
    <citation type="submission" date="2022-10" db="EMBL/GenBank/DDBJ databases">
        <title>Paucibacter sp. hw1 Genome sequencing.</title>
        <authorList>
            <person name="Park S."/>
        </authorList>
    </citation>
    <scope>NUCLEOTIDE SEQUENCE [LARGE SCALE GENOMIC DNA]</scope>
    <source>
        <strain evidence="5">hw1</strain>
    </source>
</reference>
<evidence type="ECO:0000313" key="5">
    <source>
        <dbReference type="Proteomes" id="UP001221189"/>
    </source>
</evidence>
<name>A0ABT5KF73_9BURK</name>
<evidence type="ECO:0000313" key="4">
    <source>
        <dbReference type="EMBL" id="MDC8772569.1"/>
    </source>
</evidence>
<protein>
    <submittedName>
        <fullName evidence="4">GNAT family N-acetyltransferase</fullName>
        <ecNumber evidence="4">2.3.1.-</ecNumber>
    </submittedName>
</protein>
<sequence length="140" mass="15307">MTIRLSTQIEGLDWLALAEVFERAPLGTRDPATLELSFRNSQSRCFVYADGRIIGAGRALSDGVLWCVIFDVVLLPEYQGQGLGRAIMDSLAEQAGAAQVMLYAAPGKEAFYAKLGFKMMKTAMAKFANVERALVRGLIE</sequence>
<dbReference type="PROSITE" id="PS51186">
    <property type="entry name" value="GNAT"/>
    <property type="match status" value="1"/>
</dbReference>
<dbReference type="SUPFAM" id="SSF55729">
    <property type="entry name" value="Acyl-CoA N-acyltransferases (Nat)"/>
    <property type="match status" value="1"/>
</dbReference>
<dbReference type="EMBL" id="JAQQXT010000007">
    <property type="protein sequence ID" value="MDC8772569.1"/>
    <property type="molecule type" value="Genomic_DNA"/>
</dbReference>
<accession>A0ABT5KF73</accession>
<feature type="domain" description="N-acetyltransferase" evidence="3">
    <location>
        <begin position="1"/>
        <end position="140"/>
    </location>
</feature>
<proteinExistence type="predicted"/>
<organism evidence="4 5">
    <name type="scientific">Roseateles albus</name>
    <dbReference type="NCBI Taxonomy" id="2987525"/>
    <lineage>
        <taxon>Bacteria</taxon>
        <taxon>Pseudomonadati</taxon>
        <taxon>Pseudomonadota</taxon>
        <taxon>Betaproteobacteria</taxon>
        <taxon>Burkholderiales</taxon>
        <taxon>Sphaerotilaceae</taxon>
        <taxon>Roseateles</taxon>
    </lineage>
</organism>
<dbReference type="PANTHER" id="PTHR43626">
    <property type="entry name" value="ACYL-COA N-ACYLTRANSFERASE"/>
    <property type="match status" value="1"/>
</dbReference>
<dbReference type="Proteomes" id="UP001221189">
    <property type="component" value="Unassembled WGS sequence"/>
</dbReference>
<gene>
    <name evidence="4" type="ORF">PRZ03_13380</name>
</gene>
<dbReference type="RefSeq" id="WP_273600753.1">
    <property type="nucleotide sequence ID" value="NZ_JAQQXT010000007.1"/>
</dbReference>
<keyword evidence="1 4" id="KW-0808">Transferase</keyword>
<dbReference type="InterPro" id="IPR045039">
    <property type="entry name" value="NSI-like"/>
</dbReference>
<dbReference type="InterPro" id="IPR016181">
    <property type="entry name" value="Acyl_CoA_acyltransferase"/>
</dbReference>
<evidence type="ECO:0000256" key="2">
    <source>
        <dbReference type="ARBA" id="ARBA00023315"/>
    </source>
</evidence>
<dbReference type="InterPro" id="IPR000182">
    <property type="entry name" value="GNAT_dom"/>
</dbReference>
<dbReference type="EC" id="2.3.1.-" evidence="4"/>
<evidence type="ECO:0000259" key="3">
    <source>
        <dbReference type="PROSITE" id="PS51186"/>
    </source>
</evidence>